<comment type="catalytic activity">
    <reaction evidence="9">
        <text>a 3'-end 2',3'-cyclophospho-ribonucleotide-RNA + a 5'-end dephospho-ribonucleoside-RNA + GTP + H2O = a ribonucleotidyl-ribonucleotide-RNA + GMP + diphosphate + H(+)</text>
        <dbReference type="Rhea" id="RHEA:68080"/>
        <dbReference type="Rhea" id="RHEA-COMP:10464"/>
        <dbReference type="Rhea" id="RHEA-COMP:13936"/>
        <dbReference type="Rhea" id="RHEA-COMP:17355"/>
        <dbReference type="ChEBI" id="CHEBI:15377"/>
        <dbReference type="ChEBI" id="CHEBI:15378"/>
        <dbReference type="ChEBI" id="CHEBI:33019"/>
        <dbReference type="ChEBI" id="CHEBI:37565"/>
        <dbReference type="ChEBI" id="CHEBI:58115"/>
        <dbReference type="ChEBI" id="CHEBI:83064"/>
        <dbReference type="ChEBI" id="CHEBI:138284"/>
        <dbReference type="ChEBI" id="CHEBI:173118"/>
        <dbReference type="EC" id="6.5.1.8"/>
    </reaction>
</comment>
<protein>
    <recommendedName>
        <fullName evidence="13">tRNA-splicing ligase RtcB</fullName>
        <ecNumber evidence="13">6.5.1.-</ecNumber>
    </recommendedName>
</protein>
<proteinExistence type="inferred from homology"/>
<dbReference type="PROSITE" id="PS01288">
    <property type="entry name" value="UPF0027"/>
    <property type="match status" value="1"/>
</dbReference>
<dbReference type="EC" id="6.5.1.-" evidence="13"/>
<dbReference type="FunFam" id="3.90.1860.10:FF:000001">
    <property type="entry name" value="tRNA-splicing ligase RtcB homolog"/>
    <property type="match status" value="1"/>
</dbReference>
<evidence type="ECO:0000256" key="5">
    <source>
        <dbReference type="ARBA" id="ARBA00022800"/>
    </source>
</evidence>
<dbReference type="Proteomes" id="UP000610124">
    <property type="component" value="Unassembled WGS sequence"/>
</dbReference>
<evidence type="ECO:0000256" key="6">
    <source>
        <dbReference type="ARBA" id="ARBA00023134"/>
    </source>
</evidence>
<dbReference type="GO" id="GO:0046872">
    <property type="term" value="F:metal ion binding"/>
    <property type="evidence" value="ECO:0007669"/>
    <property type="project" value="UniProtKB-UniRule"/>
</dbReference>
<feature type="binding site" evidence="11">
    <location>
        <begin position="207"/>
        <end position="211"/>
    </location>
    <ligand>
        <name>GMP</name>
        <dbReference type="ChEBI" id="CHEBI:58115"/>
    </ligand>
</feature>
<gene>
    <name evidence="13 14" type="primary">rtcB</name>
    <name evidence="14" type="ORF">GCM10010502_46540</name>
</gene>
<evidence type="ECO:0000256" key="12">
    <source>
        <dbReference type="PIRSR" id="PIRSR601233-3"/>
    </source>
</evidence>
<feature type="binding site" evidence="12">
    <location>
        <position position="328"/>
    </location>
    <ligand>
        <name>Mn(2+)</name>
        <dbReference type="ChEBI" id="CHEBI:29035"/>
        <label>2</label>
    </ligand>
</feature>
<name>A0A8H9LUW0_KITAU</name>
<evidence type="ECO:0000256" key="13">
    <source>
        <dbReference type="RuleBase" id="RU371113"/>
    </source>
</evidence>
<accession>A0A8H9LUW0</accession>
<keyword evidence="3 12" id="KW-0479">Metal-binding</keyword>
<keyword evidence="5" id="KW-0692">RNA repair</keyword>
<dbReference type="GO" id="GO:0005525">
    <property type="term" value="F:GTP binding"/>
    <property type="evidence" value="ECO:0007669"/>
    <property type="project" value="UniProtKB-KW"/>
</dbReference>
<dbReference type="GO" id="GO:0170057">
    <property type="term" value="F:RNA ligase (GTP) activity"/>
    <property type="evidence" value="ECO:0007669"/>
    <property type="project" value="UniProtKB-EC"/>
</dbReference>
<sequence>MSEVEIVLVEAGRYRWRIEQRPPMRVPGVVFANGALLPQAAGDHALEQVANVATLPGIVRASYAMPDVHWGYGFPIGGVAATDVGQGGVVSPGGVGFDISCGVRLLAAGVDRDELDAERIRRLMDLLDRTVPRGLGRGGLWHLSGPEELDELLLGGARYAVEHGHGVPRDLERCEDRGVLAGAAPGEVSNRAVERGLQQVGSLGSANHFLEVQAVDRVHDPETAAAFGLRTGQVCVMIHCGSRGLGHQICTDHVRAMDRELHHYRIELPDRQLACTPVDSPRGRAYLGAMTAAANYGRANRQLLSEAARRAFATALGVGLELVYDVSHNLAKLETHEVDGVPRKLCVHRKGATRALPPGDPDLPADLTGAGQPVLVPGTMGTASYVMVGLPGNEAFRSACHGAGRVWSRHQALRTVRGEHLKGELEARGIAVRPALMRALAEETPEAYKDVDAVAAVTEAAGLARQVARLVPLGVCKG</sequence>
<keyword evidence="2 13" id="KW-0436">Ligase</keyword>
<keyword evidence="4 11" id="KW-0547">Nucleotide-binding</keyword>
<feature type="active site" description="GMP-histidine intermediate" evidence="10">
    <location>
        <position position="401"/>
    </location>
</feature>
<evidence type="ECO:0000256" key="2">
    <source>
        <dbReference type="ARBA" id="ARBA00022598"/>
    </source>
</evidence>
<comment type="subunit">
    <text evidence="13">Monomer.</text>
</comment>
<reference evidence="14" key="2">
    <citation type="submission" date="2020-09" db="EMBL/GenBank/DDBJ databases">
        <authorList>
            <person name="Sun Q."/>
            <person name="Ohkuma M."/>
        </authorList>
    </citation>
    <scope>NUCLEOTIDE SEQUENCE</scope>
    <source>
        <strain evidence="14">JCM 4434</strain>
    </source>
</reference>
<dbReference type="AlphaFoldDB" id="A0A8H9LUW0"/>
<evidence type="ECO:0000256" key="4">
    <source>
        <dbReference type="ARBA" id="ARBA00022741"/>
    </source>
</evidence>
<evidence type="ECO:0000256" key="3">
    <source>
        <dbReference type="ARBA" id="ARBA00022723"/>
    </source>
</evidence>
<evidence type="ECO:0000256" key="8">
    <source>
        <dbReference type="ARBA" id="ARBA00047746"/>
    </source>
</evidence>
<keyword evidence="7 12" id="KW-0464">Manganese</keyword>
<evidence type="ECO:0000256" key="1">
    <source>
        <dbReference type="ARBA" id="ARBA00008071"/>
    </source>
</evidence>
<feature type="binding site" evidence="12">
    <location>
        <position position="208"/>
    </location>
    <ligand>
        <name>Mn(2+)</name>
        <dbReference type="ChEBI" id="CHEBI:29035"/>
        <label>1</label>
    </ligand>
</feature>
<keyword evidence="6 11" id="KW-0342">GTP-binding</keyword>
<evidence type="ECO:0000256" key="10">
    <source>
        <dbReference type="PIRSR" id="PIRSR601233-1"/>
    </source>
</evidence>
<organism evidence="14 15">
    <name type="scientific">Kitasatospora aureofaciens</name>
    <name type="common">Streptomyces aureofaciens</name>
    <dbReference type="NCBI Taxonomy" id="1894"/>
    <lineage>
        <taxon>Bacteria</taxon>
        <taxon>Bacillati</taxon>
        <taxon>Actinomycetota</taxon>
        <taxon>Actinomycetes</taxon>
        <taxon>Kitasatosporales</taxon>
        <taxon>Streptomycetaceae</taxon>
        <taxon>Kitasatospora</taxon>
    </lineage>
</organism>
<evidence type="ECO:0000256" key="11">
    <source>
        <dbReference type="PIRSR" id="PIRSR601233-2"/>
    </source>
</evidence>
<comment type="similarity">
    <text evidence="1 13">Belongs to the RtcB family.</text>
</comment>
<dbReference type="InterPro" id="IPR036025">
    <property type="entry name" value="RtcB-like_sf"/>
</dbReference>
<reference evidence="14" key="1">
    <citation type="journal article" date="2014" name="Int. J. Syst. Evol. Microbiol.">
        <title>Complete genome sequence of Corynebacterium casei LMG S-19264T (=DSM 44701T), isolated from a smear-ripened cheese.</title>
        <authorList>
            <consortium name="US DOE Joint Genome Institute (JGI-PGF)"/>
            <person name="Walter F."/>
            <person name="Albersmeier A."/>
            <person name="Kalinowski J."/>
            <person name="Ruckert C."/>
        </authorList>
    </citation>
    <scope>NUCLEOTIDE SEQUENCE</scope>
    <source>
        <strain evidence="14">JCM 4434</strain>
    </source>
</reference>
<dbReference type="PANTHER" id="PTHR11118:SF1">
    <property type="entry name" value="RNA-SPLICING LIGASE RTCB HOMOLOG"/>
    <property type="match status" value="1"/>
</dbReference>
<evidence type="ECO:0000313" key="15">
    <source>
        <dbReference type="Proteomes" id="UP000610124"/>
    </source>
</evidence>
<evidence type="ECO:0000256" key="9">
    <source>
        <dbReference type="ARBA" id="ARBA00049514"/>
    </source>
</evidence>
<feature type="binding site" evidence="11">
    <location>
        <position position="477"/>
    </location>
    <ligand>
        <name>GMP</name>
        <dbReference type="ChEBI" id="CHEBI:58115"/>
    </ligand>
</feature>
<feature type="binding site" evidence="11">
    <location>
        <begin position="328"/>
        <end position="329"/>
    </location>
    <ligand>
        <name>GMP</name>
        <dbReference type="ChEBI" id="CHEBI:58115"/>
    </ligand>
</feature>
<evidence type="ECO:0000313" key="14">
    <source>
        <dbReference type="EMBL" id="GGU88462.1"/>
    </source>
</evidence>
<dbReference type="SUPFAM" id="SSF103365">
    <property type="entry name" value="Hypothetical protein PH1602"/>
    <property type="match status" value="1"/>
</dbReference>
<evidence type="ECO:0000256" key="7">
    <source>
        <dbReference type="ARBA" id="ARBA00023211"/>
    </source>
</evidence>
<comment type="cofactor">
    <cofactor evidence="12 13">
        <name>Mn(2+)</name>
        <dbReference type="ChEBI" id="CHEBI:29035"/>
    </cofactor>
    <text evidence="12 13">Binds 2 manganese ions per subunit.</text>
</comment>
<dbReference type="PANTHER" id="PTHR11118">
    <property type="entry name" value="RNA-SPLICING LIGASE RTCB HOMOLOG"/>
    <property type="match status" value="1"/>
</dbReference>
<comment type="caution">
    <text evidence="14">The sequence shown here is derived from an EMBL/GenBank/DDBJ whole genome shotgun (WGS) entry which is preliminary data.</text>
</comment>
<feature type="binding site" evidence="12">
    <location>
        <position position="98"/>
    </location>
    <ligand>
        <name>Mn(2+)</name>
        <dbReference type="ChEBI" id="CHEBI:29035"/>
        <label>1</label>
    </ligand>
</feature>
<feature type="binding site" evidence="11">
    <location>
        <position position="384"/>
    </location>
    <ligand>
        <name>GMP</name>
        <dbReference type="ChEBI" id="CHEBI:58115"/>
    </ligand>
</feature>
<dbReference type="EMBL" id="BMUB01000011">
    <property type="protein sequence ID" value="GGU88462.1"/>
    <property type="molecule type" value="Genomic_DNA"/>
</dbReference>
<feature type="binding site" evidence="11">
    <location>
        <begin position="401"/>
        <end position="404"/>
    </location>
    <ligand>
        <name>GMP</name>
        <dbReference type="ChEBI" id="CHEBI:58115"/>
    </ligand>
</feature>
<dbReference type="InterPro" id="IPR001233">
    <property type="entry name" value="RtcB"/>
</dbReference>
<dbReference type="Pfam" id="PF01139">
    <property type="entry name" value="RtcB"/>
    <property type="match status" value="1"/>
</dbReference>
<dbReference type="GO" id="GO:0042245">
    <property type="term" value="P:RNA repair"/>
    <property type="evidence" value="ECO:0007669"/>
    <property type="project" value="UniProtKB-KW"/>
</dbReference>
<feature type="binding site" evidence="11">
    <location>
        <begin position="377"/>
        <end position="380"/>
    </location>
    <ligand>
        <name>GMP</name>
        <dbReference type="ChEBI" id="CHEBI:58115"/>
    </ligand>
</feature>
<dbReference type="GO" id="GO:0006396">
    <property type="term" value="P:RNA processing"/>
    <property type="evidence" value="ECO:0007669"/>
    <property type="project" value="InterPro"/>
</dbReference>
<comment type="catalytic activity">
    <reaction evidence="8">
        <text>a 3'-end 3'-phospho-ribonucleotide-RNA + a 5'-end dephospho-ribonucleoside-RNA + GTP = a ribonucleotidyl-ribonucleotide-RNA + GMP + diphosphate</text>
        <dbReference type="Rhea" id="RHEA:68076"/>
        <dbReference type="Rhea" id="RHEA-COMP:10463"/>
        <dbReference type="Rhea" id="RHEA-COMP:13936"/>
        <dbReference type="Rhea" id="RHEA-COMP:17355"/>
        <dbReference type="ChEBI" id="CHEBI:33019"/>
        <dbReference type="ChEBI" id="CHEBI:37565"/>
        <dbReference type="ChEBI" id="CHEBI:58115"/>
        <dbReference type="ChEBI" id="CHEBI:83062"/>
        <dbReference type="ChEBI" id="CHEBI:138284"/>
        <dbReference type="ChEBI" id="CHEBI:173118"/>
        <dbReference type="EC" id="6.5.1.8"/>
    </reaction>
</comment>
<dbReference type="Gene3D" id="3.90.1860.10">
    <property type="entry name" value="tRNA-splicing ligase RtcB"/>
    <property type="match status" value="1"/>
</dbReference>
<feature type="binding site" evidence="12">
    <location>
        <position position="239"/>
    </location>
    <ligand>
        <name>Mn(2+)</name>
        <dbReference type="ChEBI" id="CHEBI:29035"/>
        <label>2</label>
    </ligand>
</feature>
<dbReference type="GO" id="GO:0003972">
    <property type="term" value="F:RNA ligase (ATP) activity"/>
    <property type="evidence" value="ECO:0007669"/>
    <property type="project" value="TreeGrafter"/>
</dbReference>